<proteinExistence type="predicted"/>
<dbReference type="Proteomes" id="UP001177595">
    <property type="component" value="Chromosome"/>
</dbReference>
<feature type="transmembrane region" description="Helical" evidence="1">
    <location>
        <begin position="48"/>
        <end position="68"/>
    </location>
</feature>
<dbReference type="EMBL" id="CP123504">
    <property type="protein sequence ID" value="WGM00493.1"/>
    <property type="molecule type" value="Genomic_DNA"/>
</dbReference>
<keyword evidence="1" id="KW-1133">Transmembrane helix</keyword>
<dbReference type="RefSeq" id="WP_280624078.1">
    <property type="nucleotide sequence ID" value="NZ_CP123504.1"/>
</dbReference>
<dbReference type="AlphaFoldDB" id="A0AA95GLC2"/>
<gene>
    <name evidence="2" type="ORF">QE210_11495</name>
</gene>
<evidence type="ECO:0000313" key="3">
    <source>
        <dbReference type="Proteomes" id="UP001177595"/>
    </source>
</evidence>
<keyword evidence="1" id="KW-0812">Transmembrane</keyword>
<protein>
    <submittedName>
        <fullName evidence="2">MFS transporter</fullName>
    </submittedName>
</protein>
<sequence>MLQIACLLLGKKFMHQQAIWLLIGGLLWAFMGLVILCDELGQTRYIPVVWISIFTLIESLITLSVANTGIGSQKFILFLKGGLFFLVSVSLLIDDNYSHLILSIVLGFNYLLLAIFSIVSALVVRHRLWKRTIWLGGFYLFFAMIILFPYPLSYQSTFPIVLAALLIHSGISAIRFSSKLRVIRHGQTIFTLMADSALSQREFEQQEIKIDVVMPLTEEQQTSNNLSHTSPLTVHIWTPEGSADLPPRPRPVINRYIAAVDRNGIISTGHAALEIRNQIYISLYPIDDIDRSPSEFLNKLKATAENNVAGEFQPDYDSEVSQWCRSDFQIHFYHYNAVTLAIFWQKYRQIALYNLTYRNCSSSVAYALEAALEGVLADKSNNFLTLVKLLLAPELWVASQIRQRAISMAWTPGLVMDYSRALNALVHPTSHCWYQRFLRIFHSS</sequence>
<feature type="transmembrane region" description="Helical" evidence="1">
    <location>
        <begin position="99"/>
        <end position="124"/>
    </location>
</feature>
<feature type="transmembrane region" description="Helical" evidence="1">
    <location>
        <begin position="18"/>
        <end position="36"/>
    </location>
</feature>
<evidence type="ECO:0000313" key="2">
    <source>
        <dbReference type="EMBL" id="WGM00493.1"/>
    </source>
</evidence>
<organism evidence="2 3">
    <name type="scientific">Arsenophonus nasoniae</name>
    <name type="common">son-killer infecting Nasonia vitripennis</name>
    <dbReference type="NCBI Taxonomy" id="638"/>
    <lineage>
        <taxon>Bacteria</taxon>
        <taxon>Pseudomonadati</taxon>
        <taxon>Pseudomonadota</taxon>
        <taxon>Gammaproteobacteria</taxon>
        <taxon>Enterobacterales</taxon>
        <taxon>Morganellaceae</taxon>
        <taxon>Arsenophonus</taxon>
    </lineage>
</organism>
<evidence type="ECO:0000256" key="1">
    <source>
        <dbReference type="SAM" id="Phobius"/>
    </source>
</evidence>
<feature type="transmembrane region" description="Helical" evidence="1">
    <location>
        <begin position="133"/>
        <end position="152"/>
    </location>
</feature>
<keyword evidence="1" id="KW-0472">Membrane</keyword>
<reference evidence="2" key="1">
    <citation type="submission" date="2023-04" db="EMBL/GenBank/DDBJ databases">
        <title>Genome dynamics across the evolutionary transition to endosymbiosis.</title>
        <authorList>
            <person name="Siozios S."/>
            <person name="Nadal-Jimenez P."/>
            <person name="Azagi T."/>
            <person name="Sprong H."/>
            <person name="Frost C.L."/>
            <person name="Parratt S.R."/>
            <person name="Taylor G."/>
            <person name="Brettell L."/>
            <person name="Lew K.C."/>
            <person name="Croft L."/>
            <person name="King K.C."/>
            <person name="Brockhurst M.A."/>
            <person name="Hypsa V."/>
            <person name="Novakova E."/>
            <person name="Darby A.C."/>
            <person name="Hurst G.D.D."/>
        </authorList>
    </citation>
    <scope>NUCLEOTIDE SEQUENCE</scope>
    <source>
        <strain evidence="2">APv</strain>
    </source>
</reference>
<accession>A0AA95GLC2</accession>
<feature type="transmembrane region" description="Helical" evidence="1">
    <location>
        <begin position="158"/>
        <end position="176"/>
    </location>
</feature>
<feature type="transmembrane region" description="Helical" evidence="1">
    <location>
        <begin position="75"/>
        <end position="93"/>
    </location>
</feature>
<name>A0AA95GLC2_9GAMM</name>